<dbReference type="InterPro" id="IPR001647">
    <property type="entry name" value="HTH_TetR"/>
</dbReference>
<feature type="DNA-binding region" description="H-T-H motif" evidence="2">
    <location>
        <begin position="76"/>
        <end position="95"/>
    </location>
</feature>
<evidence type="ECO:0000256" key="1">
    <source>
        <dbReference type="ARBA" id="ARBA00023125"/>
    </source>
</evidence>
<evidence type="ECO:0000313" key="5">
    <source>
        <dbReference type="Proteomes" id="UP000426027"/>
    </source>
</evidence>
<dbReference type="PANTHER" id="PTHR30328:SF54">
    <property type="entry name" value="HTH-TYPE TRANSCRIPTIONAL REPRESSOR SCO4008"/>
    <property type="match status" value="1"/>
</dbReference>
<dbReference type="PANTHER" id="PTHR30328">
    <property type="entry name" value="TRANSCRIPTIONAL REPRESSOR"/>
    <property type="match status" value="1"/>
</dbReference>
<dbReference type="GO" id="GO:0003677">
    <property type="term" value="F:DNA binding"/>
    <property type="evidence" value="ECO:0007669"/>
    <property type="project" value="UniProtKB-UniRule"/>
</dbReference>
<organism evidence="4 5">
    <name type="scientific">Phnomibacter ginsenosidimutans</name>
    <dbReference type="NCBI Taxonomy" id="2676868"/>
    <lineage>
        <taxon>Bacteria</taxon>
        <taxon>Pseudomonadati</taxon>
        <taxon>Bacteroidota</taxon>
        <taxon>Chitinophagia</taxon>
        <taxon>Chitinophagales</taxon>
        <taxon>Chitinophagaceae</taxon>
        <taxon>Phnomibacter</taxon>
    </lineage>
</organism>
<gene>
    <name evidence="4" type="ORF">GLV81_06250</name>
</gene>
<keyword evidence="1 2" id="KW-0238">DNA-binding</keyword>
<evidence type="ECO:0000259" key="3">
    <source>
        <dbReference type="PROSITE" id="PS50977"/>
    </source>
</evidence>
<evidence type="ECO:0000313" key="4">
    <source>
        <dbReference type="EMBL" id="QGW27742.1"/>
    </source>
</evidence>
<dbReference type="InterPro" id="IPR009057">
    <property type="entry name" value="Homeodomain-like_sf"/>
</dbReference>
<dbReference type="SUPFAM" id="SSF48498">
    <property type="entry name" value="Tetracyclin repressor-like, C-terminal domain"/>
    <property type="match status" value="1"/>
</dbReference>
<reference evidence="4 5" key="1">
    <citation type="submission" date="2019-11" db="EMBL/GenBank/DDBJ databases">
        <authorList>
            <person name="Im W.T."/>
        </authorList>
    </citation>
    <scope>NUCLEOTIDE SEQUENCE [LARGE SCALE GENOMIC DNA]</scope>
    <source>
        <strain evidence="4 5">SB-02</strain>
    </source>
</reference>
<accession>A0A6I6GLF0</accession>
<sequence length="250" mass="28544">MRVLPTVFASANPSPSPYNPSLIKKLLQVNEDSFSLHLTKRLNQVGNTETAIENAEQKILTAARNVFIRKGFAGARMQEIADEAGINKALLHYYFRSKEKLFEVIFKESFGKLLPELADIFQQPGSVFEKIERFTEAYISIVMEHPFIPVFVLSEIHRNPDEFFNTYIRPEMAGNIQVIAQQFAVAAQQGIIRPIDPRQLMMNVMSLCVFPFVARPMLQRMMHVNDAAFIQLLQERKTAVSQFIIQAIKP</sequence>
<evidence type="ECO:0000256" key="2">
    <source>
        <dbReference type="PROSITE-ProRule" id="PRU00335"/>
    </source>
</evidence>
<protein>
    <submittedName>
        <fullName evidence="4">TetR family transcriptional regulator</fullName>
    </submittedName>
</protein>
<dbReference type="InterPro" id="IPR050109">
    <property type="entry name" value="HTH-type_TetR-like_transc_reg"/>
</dbReference>
<dbReference type="Pfam" id="PF00440">
    <property type="entry name" value="TetR_N"/>
    <property type="match status" value="1"/>
</dbReference>
<dbReference type="Pfam" id="PF17938">
    <property type="entry name" value="TetR_C_29"/>
    <property type="match status" value="1"/>
</dbReference>
<feature type="domain" description="HTH tetR-type" evidence="3">
    <location>
        <begin position="53"/>
        <end position="113"/>
    </location>
</feature>
<dbReference type="PROSITE" id="PS50977">
    <property type="entry name" value="HTH_TETR_2"/>
    <property type="match status" value="1"/>
</dbReference>
<name>A0A6I6GLF0_9BACT</name>
<dbReference type="Gene3D" id="1.10.357.10">
    <property type="entry name" value="Tetracycline Repressor, domain 2"/>
    <property type="match status" value="1"/>
</dbReference>
<dbReference type="KEGG" id="fls:GLV81_06250"/>
<dbReference type="InterPro" id="IPR041474">
    <property type="entry name" value="NicS_C"/>
</dbReference>
<proteinExistence type="predicted"/>
<keyword evidence="5" id="KW-1185">Reference proteome</keyword>
<dbReference type="EMBL" id="CP046566">
    <property type="protein sequence ID" value="QGW27742.1"/>
    <property type="molecule type" value="Genomic_DNA"/>
</dbReference>
<dbReference type="AlphaFoldDB" id="A0A6I6GLF0"/>
<dbReference type="SUPFAM" id="SSF46689">
    <property type="entry name" value="Homeodomain-like"/>
    <property type="match status" value="1"/>
</dbReference>
<dbReference type="Proteomes" id="UP000426027">
    <property type="component" value="Chromosome"/>
</dbReference>
<dbReference type="InterPro" id="IPR036271">
    <property type="entry name" value="Tet_transcr_reg_TetR-rel_C_sf"/>
</dbReference>
<dbReference type="PRINTS" id="PR00455">
    <property type="entry name" value="HTHTETR"/>
</dbReference>